<reference evidence="1" key="1">
    <citation type="submission" date="2024-03" db="EMBL/GenBank/DDBJ databases">
        <title>Diverse circular DNA viruses in blood, oral, and fecal samples of captive lemurs.</title>
        <authorList>
            <person name="Paietta E.N."/>
            <person name="Kraberger S."/>
            <person name="Lund M.C."/>
            <person name="Custer J.M."/>
            <person name="Vargas K.M."/>
            <person name="Ehmke E.E."/>
            <person name="Yoder A.D."/>
            <person name="Varsani A."/>
        </authorList>
    </citation>
    <scope>NUCLEOTIDE SEQUENCE</scope>
    <source>
        <strain evidence="1">Duke_25SF_55</strain>
    </source>
</reference>
<accession>A0AAU8B4E4</accession>
<sequence length="116" mass="13717">MKAYNSEYFYDPMRAFYDGGADYLTVEKHRLVVIVNHAYAALVKISCGDYEDCLIPIEQINQDMDDLLALGRFFKEAKEFPLDENYIKYSYELNYDEQIKSLDKILLKYVDFLILQ</sequence>
<protein>
    <submittedName>
        <fullName evidence="1">Uncharacterized protein</fullName>
    </submittedName>
</protein>
<name>A0AAU8B4E4_9VIRU</name>
<evidence type="ECO:0000313" key="1">
    <source>
        <dbReference type="EMBL" id="XCD06557.1"/>
    </source>
</evidence>
<dbReference type="EMBL" id="PP511687">
    <property type="protein sequence ID" value="XCD06557.1"/>
    <property type="molecule type" value="Genomic_DNA"/>
</dbReference>
<proteinExistence type="predicted"/>
<organism evidence="1">
    <name type="scientific">Dulem virus 52</name>
    <dbReference type="NCBI Taxonomy" id="3145763"/>
    <lineage>
        <taxon>Viruses</taxon>
        <taxon>Monodnaviria</taxon>
        <taxon>Loebvirae</taxon>
        <taxon>Hofneiviricota</taxon>
        <taxon>Faserviricetes</taxon>
        <taxon>Tubulavirales</taxon>
        <taxon>Inoviridae</taxon>
        <taxon>Inovirus</taxon>
    </lineage>
</organism>